<dbReference type="HOGENOM" id="CLU_3314743_0_0_10"/>
<proteinExistence type="predicted"/>
<dbReference type="AlphaFoldDB" id="D1QNV8"/>
<gene>
    <name evidence="1" type="ORF">HMPREF0971_00609</name>
</gene>
<accession>D1QNV8</accession>
<reference evidence="1 2" key="1">
    <citation type="submission" date="2009-11" db="EMBL/GenBank/DDBJ databases">
        <authorList>
            <person name="Weinstock G."/>
            <person name="Sodergren E."/>
            <person name="Clifton S."/>
            <person name="Fulton L."/>
            <person name="Fulton B."/>
            <person name="Courtney L."/>
            <person name="Fronick C."/>
            <person name="Harrison M."/>
            <person name="Strong C."/>
            <person name="Farmer C."/>
            <person name="Delahaunty K."/>
            <person name="Markovic C."/>
            <person name="Hall O."/>
            <person name="Minx P."/>
            <person name="Tomlinson C."/>
            <person name="Mitreva M."/>
            <person name="Nelson J."/>
            <person name="Hou S."/>
            <person name="Wollam A."/>
            <person name="Pepin K.H."/>
            <person name="Johnson M."/>
            <person name="Bhonagiri V."/>
            <person name="Nash W.E."/>
            <person name="Warren W."/>
            <person name="Chinwalla A."/>
            <person name="Mardis E.R."/>
            <person name="Wilson R.K."/>
        </authorList>
    </citation>
    <scope>NUCLEOTIDE SEQUENCE [LARGE SCALE GENOMIC DNA]</scope>
    <source>
        <strain evidence="1 2">F0302</strain>
    </source>
</reference>
<comment type="caution">
    <text evidence="1">The sequence shown here is derived from an EMBL/GenBank/DDBJ whole genome shotgun (WGS) entry which is preliminary data.</text>
</comment>
<name>D1QNV8_9BACT</name>
<organism evidence="1 2">
    <name type="scientific">Segatella oris F0302</name>
    <dbReference type="NCBI Taxonomy" id="649760"/>
    <lineage>
        <taxon>Bacteria</taxon>
        <taxon>Pseudomonadati</taxon>
        <taxon>Bacteroidota</taxon>
        <taxon>Bacteroidia</taxon>
        <taxon>Bacteroidales</taxon>
        <taxon>Prevotellaceae</taxon>
        <taxon>Segatella</taxon>
    </lineage>
</organism>
<evidence type="ECO:0000313" key="1">
    <source>
        <dbReference type="EMBL" id="EFB33060.1"/>
    </source>
</evidence>
<sequence>MKRNYNCLHKTCKFKTVVFLAPNKCCFLAFCNLLNIKLL</sequence>
<evidence type="ECO:0000313" key="2">
    <source>
        <dbReference type="Proteomes" id="UP000004079"/>
    </source>
</evidence>
<dbReference type="Proteomes" id="UP000004079">
    <property type="component" value="Unassembled WGS sequence"/>
</dbReference>
<protein>
    <submittedName>
        <fullName evidence="1">Uncharacterized protein</fullName>
    </submittedName>
</protein>
<dbReference type="STRING" id="649760.HMPREF0971_00609"/>
<dbReference type="EMBL" id="ACUZ02000005">
    <property type="protein sequence ID" value="EFB33060.1"/>
    <property type="molecule type" value="Genomic_DNA"/>
</dbReference>